<dbReference type="PANTHER" id="PTHR10093">
    <property type="entry name" value="IRON-SULFUR CLUSTER ASSEMBLY ENZYME NIFU HOMOLOG"/>
    <property type="match status" value="1"/>
</dbReference>
<dbReference type="FunFam" id="3.90.1010.10:FF:000002">
    <property type="entry name" value="Iron-sulfur cluster assembly scaffold protein NifU"/>
    <property type="match status" value="1"/>
</dbReference>
<dbReference type="GO" id="GO:0016226">
    <property type="term" value="P:iron-sulfur cluster assembly"/>
    <property type="evidence" value="ECO:0007669"/>
    <property type="project" value="InterPro"/>
</dbReference>
<dbReference type="CDD" id="cd06664">
    <property type="entry name" value="IscU_like"/>
    <property type="match status" value="1"/>
</dbReference>
<proteinExistence type="predicted"/>
<protein>
    <submittedName>
        <fullName evidence="2">Iron-sulfur cluster assembly scaffold protein for SUF system, SufE2</fullName>
    </submittedName>
</protein>
<dbReference type="NCBIfam" id="TIGR01994">
    <property type="entry name" value="SUF_scaf_2"/>
    <property type="match status" value="1"/>
</dbReference>
<reference evidence="2" key="1">
    <citation type="submission" date="2018-06" db="EMBL/GenBank/DDBJ databases">
        <authorList>
            <person name="Zhirakovskaya E."/>
        </authorList>
    </citation>
    <scope>NUCLEOTIDE SEQUENCE</scope>
</reference>
<dbReference type="AlphaFoldDB" id="A0A3B1BT69"/>
<sequence length="147" mass="16230">MSYKNDLYQRVILDHNRNPRNYRRLSEATDSCDGKNPLCGDELTIFLELDGEVIRDISFTGSGCAISKASASLMTGYVKGKTVDEFKASFDKFQKMVKGETDDNLADLGKLSVLAGVKEYSSRVKCATLAWHTASCAIEKNKATTTE</sequence>
<dbReference type="Pfam" id="PF01592">
    <property type="entry name" value="NifU_N"/>
    <property type="match status" value="1"/>
</dbReference>
<accession>A0A3B1BT69</accession>
<dbReference type="GO" id="GO:0051536">
    <property type="term" value="F:iron-sulfur cluster binding"/>
    <property type="evidence" value="ECO:0007669"/>
    <property type="project" value="InterPro"/>
</dbReference>
<gene>
    <name evidence="2" type="ORF">MNBD_NITROSPINAE04-1179</name>
</gene>
<dbReference type="GO" id="GO:0005506">
    <property type="term" value="F:iron ion binding"/>
    <property type="evidence" value="ECO:0007669"/>
    <property type="project" value="InterPro"/>
</dbReference>
<dbReference type="SUPFAM" id="SSF82649">
    <property type="entry name" value="SufE/NifU"/>
    <property type="match status" value="1"/>
</dbReference>
<dbReference type="EMBL" id="UOGA01000201">
    <property type="protein sequence ID" value="VAX21506.1"/>
    <property type="molecule type" value="Genomic_DNA"/>
</dbReference>
<dbReference type="InterPro" id="IPR002871">
    <property type="entry name" value="NIF_FeS_clus_asmbl_NifU_N"/>
</dbReference>
<evidence type="ECO:0000259" key="1">
    <source>
        <dbReference type="Pfam" id="PF01592"/>
    </source>
</evidence>
<feature type="domain" description="NIF system FeS cluster assembly NifU N-terminal" evidence="1">
    <location>
        <begin position="8"/>
        <end position="126"/>
    </location>
</feature>
<name>A0A3B1BT69_9ZZZZ</name>
<evidence type="ECO:0000313" key="2">
    <source>
        <dbReference type="EMBL" id="VAX21506.1"/>
    </source>
</evidence>
<dbReference type="Gene3D" id="3.90.1010.10">
    <property type="match status" value="1"/>
</dbReference>
<organism evidence="2">
    <name type="scientific">hydrothermal vent metagenome</name>
    <dbReference type="NCBI Taxonomy" id="652676"/>
    <lineage>
        <taxon>unclassified sequences</taxon>
        <taxon>metagenomes</taxon>
        <taxon>ecological metagenomes</taxon>
    </lineage>
</organism>